<keyword evidence="1" id="KW-0812">Transmembrane</keyword>
<keyword evidence="1" id="KW-1133">Transmembrane helix</keyword>
<dbReference type="Pfam" id="PF20334">
    <property type="entry name" value="DUF6629"/>
    <property type="match status" value="1"/>
</dbReference>
<proteinExistence type="predicted"/>
<feature type="transmembrane region" description="Helical" evidence="1">
    <location>
        <begin position="66"/>
        <end position="87"/>
    </location>
</feature>
<feature type="transmembrane region" description="Helical" evidence="1">
    <location>
        <begin position="163"/>
        <end position="180"/>
    </location>
</feature>
<feature type="transmembrane region" description="Helical" evidence="1">
    <location>
        <begin position="33"/>
        <end position="54"/>
    </location>
</feature>
<dbReference type="AlphaFoldDB" id="A0A6J5ZMS4"/>
<protein>
    <submittedName>
        <fullName evidence="2">Unannotated protein</fullName>
    </submittedName>
</protein>
<feature type="transmembrane region" description="Helical" evidence="1">
    <location>
        <begin position="99"/>
        <end position="119"/>
    </location>
</feature>
<evidence type="ECO:0000313" key="2">
    <source>
        <dbReference type="EMBL" id="CAB4343595.1"/>
    </source>
</evidence>
<organism evidence="2">
    <name type="scientific">freshwater metagenome</name>
    <dbReference type="NCBI Taxonomy" id="449393"/>
    <lineage>
        <taxon>unclassified sequences</taxon>
        <taxon>metagenomes</taxon>
        <taxon>ecological metagenomes</taxon>
    </lineage>
</organism>
<reference evidence="2" key="1">
    <citation type="submission" date="2020-05" db="EMBL/GenBank/DDBJ databases">
        <authorList>
            <person name="Chiriac C."/>
            <person name="Salcher M."/>
            <person name="Ghai R."/>
            <person name="Kavagutti S V."/>
        </authorList>
    </citation>
    <scope>NUCLEOTIDE SEQUENCE</scope>
</reference>
<evidence type="ECO:0000256" key="1">
    <source>
        <dbReference type="SAM" id="Phobius"/>
    </source>
</evidence>
<accession>A0A6J5ZMS4</accession>
<gene>
    <name evidence="2" type="ORF">UFOPK3770_01195</name>
</gene>
<feature type="transmembrane region" description="Helical" evidence="1">
    <location>
        <begin position="186"/>
        <end position="204"/>
    </location>
</feature>
<keyword evidence="1" id="KW-0472">Membrane</keyword>
<sequence>MCLSPEADIVAALAIGIVAVDTLRRNANPDARALAAIPAIFAGHSLLSALMWWNLRGHIPAEFGSIATNLYILVAFVLWPIYIPLALRQMETRTIRRNVLLASCCLGAIIGGLNLWFLATGRIVATEHPWYVGFVTPALPMYLGGLYGVATCLSMFVSSHNELKWWGLVNLVGISAIVVWARHGLPSVWCFWAAITSVFINWFIRHHSRQHRENV</sequence>
<name>A0A6J5ZMS4_9ZZZZ</name>
<dbReference type="EMBL" id="CAESAJ010000169">
    <property type="protein sequence ID" value="CAB4343595.1"/>
    <property type="molecule type" value="Genomic_DNA"/>
</dbReference>
<dbReference type="InterPro" id="IPR046737">
    <property type="entry name" value="DUF6629"/>
</dbReference>
<feature type="transmembrane region" description="Helical" evidence="1">
    <location>
        <begin position="139"/>
        <end position="156"/>
    </location>
</feature>